<protein>
    <submittedName>
        <fullName evidence="1">Uncharacterized protein</fullName>
    </submittedName>
</protein>
<comment type="caution">
    <text evidence="1">The sequence shown here is derived from an EMBL/GenBank/DDBJ whole genome shotgun (WGS) entry which is preliminary data.</text>
</comment>
<evidence type="ECO:0000313" key="2">
    <source>
        <dbReference type="Proteomes" id="UP000676456"/>
    </source>
</evidence>
<dbReference type="AlphaFoldDB" id="A0A942UNJ3"/>
<accession>A0A942UNJ3</accession>
<gene>
    <name evidence="1" type="ORF">KHA91_10220</name>
</gene>
<proteinExistence type="predicted"/>
<dbReference type="EMBL" id="JAGYPN010000002">
    <property type="protein sequence ID" value="MBS4223117.1"/>
    <property type="molecule type" value="Genomic_DNA"/>
</dbReference>
<name>A0A942UNJ3_9BACI</name>
<dbReference type="Proteomes" id="UP000676456">
    <property type="component" value="Unassembled WGS sequence"/>
</dbReference>
<keyword evidence="2" id="KW-1185">Reference proteome</keyword>
<reference evidence="1 2" key="1">
    <citation type="submission" date="2021-05" db="EMBL/GenBank/DDBJ databases">
        <title>Novel Bacillus species.</title>
        <authorList>
            <person name="Liu G."/>
        </authorList>
    </citation>
    <scope>NUCLEOTIDE SEQUENCE [LARGE SCALE GENOMIC DNA]</scope>
    <source>
        <strain evidence="1 2">FJAT-49682</strain>
    </source>
</reference>
<dbReference type="RefSeq" id="WP_213098153.1">
    <property type="nucleotide sequence ID" value="NZ_JAGYPH010000002.1"/>
</dbReference>
<sequence length="65" mass="7700">MEESKVPLVNFVQDDRFELNSYLTYLFIKSKHSTLLKVEDILVNQYPQNDYWMKASGKMINKGKI</sequence>
<evidence type="ECO:0000313" key="1">
    <source>
        <dbReference type="EMBL" id="MBS4223117.1"/>
    </source>
</evidence>
<organism evidence="1 2">
    <name type="scientific">Lederbergia citrea</name>
    <dbReference type="NCBI Taxonomy" id="2833581"/>
    <lineage>
        <taxon>Bacteria</taxon>
        <taxon>Bacillati</taxon>
        <taxon>Bacillota</taxon>
        <taxon>Bacilli</taxon>
        <taxon>Bacillales</taxon>
        <taxon>Bacillaceae</taxon>
        <taxon>Lederbergia</taxon>
    </lineage>
</organism>